<dbReference type="OrthoDB" id="4436220at2759"/>
<reference evidence="1 2" key="1">
    <citation type="submission" date="2019-06" db="EMBL/GenBank/DDBJ databases">
        <title>Draft genome sequence of the filamentous fungus Phialemoniopsis curvata isolated from diesel fuel.</title>
        <authorList>
            <person name="Varaljay V.A."/>
            <person name="Lyon W.J."/>
            <person name="Crouch A.L."/>
            <person name="Drake C.E."/>
            <person name="Hollomon J.M."/>
            <person name="Nadeau L.J."/>
            <person name="Nunn H.S."/>
            <person name="Stevenson B.S."/>
            <person name="Bojanowski C.L."/>
            <person name="Crookes-Goodson W.J."/>
        </authorList>
    </citation>
    <scope>NUCLEOTIDE SEQUENCE [LARGE SCALE GENOMIC DNA]</scope>
    <source>
        <strain evidence="1 2">D216</strain>
    </source>
</reference>
<dbReference type="STRING" id="1093900.A0A507B7B0"/>
<dbReference type="CDD" id="cd07821">
    <property type="entry name" value="PYR_PYL_RCAR_like"/>
    <property type="match status" value="1"/>
</dbReference>
<dbReference type="GeneID" id="41968154"/>
<dbReference type="InParanoid" id="A0A507B7B0"/>
<evidence type="ECO:0000313" key="2">
    <source>
        <dbReference type="Proteomes" id="UP000319257"/>
    </source>
</evidence>
<name>A0A507B7B0_9PEZI</name>
<organism evidence="1 2">
    <name type="scientific">Thyridium curvatum</name>
    <dbReference type="NCBI Taxonomy" id="1093900"/>
    <lineage>
        <taxon>Eukaryota</taxon>
        <taxon>Fungi</taxon>
        <taxon>Dikarya</taxon>
        <taxon>Ascomycota</taxon>
        <taxon>Pezizomycotina</taxon>
        <taxon>Sordariomycetes</taxon>
        <taxon>Sordariomycetidae</taxon>
        <taxon>Thyridiales</taxon>
        <taxon>Thyridiaceae</taxon>
        <taxon>Thyridium</taxon>
    </lineage>
</organism>
<dbReference type="InterPro" id="IPR019587">
    <property type="entry name" value="Polyketide_cyclase/dehydratase"/>
</dbReference>
<dbReference type="SUPFAM" id="SSF55961">
    <property type="entry name" value="Bet v1-like"/>
    <property type="match status" value="1"/>
</dbReference>
<dbReference type="PANTHER" id="PTHR39332:SF7">
    <property type="entry name" value="SRPBCC FAMILY PROTEIN"/>
    <property type="match status" value="1"/>
</dbReference>
<evidence type="ECO:0008006" key="3">
    <source>
        <dbReference type="Google" id="ProtNLM"/>
    </source>
</evidence>
<dbReference type="AlphaFoldDB" id="A0A507B7B0"/>
<protein>
    <recommendedName>
        <fullName evidence="3">SRPBCC family protein</fullName>
    </recommendedName>
</protein>
<accession>A0A507B7B0</accession>
<gene>
    <name evidence="1" type="ORF">E0L32_000707</name>
</gene>
<dbReference type="Gene3D" id="3.30.530.20">
    <property type="match status" value="1"/>
</dbReference>
<comment type="caution">
    <text evidence="1">The sequence shown here is derived from an EMBL/GenBank/DDBJ whole genome shotgun (WGS) entry which is preliminary data.</text>
</comment>
<proteinExistence type="predicted"/>
<dbReference type="EMBL" id="SKBQ01000003">
    <property type="protein sequence ID" value="TPX12530.1"/>
    <property type="molecule type" value="Genomic_DNA"/>
</dbReference>
<dbReference type="InterPro" id="IPR023393">
    <property type="entry name" value="START-like_dom_sf"/>
</dbReference>
<dbReference type="Proteomes" id="UP000319257">
    <property type="component" value="Unassembled WGS sequence"/>
</dbReference>
<keyword evidence="2" id="KW-1185">Reference proteome</keyword>
<dbReference type="PANTHER" id="PTHR39332">
    <property type="entry name" value="BLL4707 PROTEIN"/>
    <property type="match status" value="1"/>
</dbReference>
<evidence type="ECO:0000313" key="1">
    <source>
        <dbReference type="EMBL" id="TPX12530.1"/>
    </source>
</evidence>
<dbReference type="RefSeq" id="XP_030994241.1">
    <property type="nucleotide sequence ID" value="XM_031141779.1"/>
</dbReference>
<sequence>MGRREIHTLRETVNIPIEQVWSLASSFGAIKAWMPSVKGVTIKGEGVGAVRTVNSMAGSVDEKLEILDPVNHVISYRIVDPTPLPAKGGFGTWKLKSIGEDKTEVTWIADAEEIDDAGVAVMKPIYEGFMADSFAGLVKALS</sequence>
<dbReference type="Pfam" id="PF10604">
    <property type="entry name" value="Polyketide_cyc2"/>
    <property type="match status" value="1"/>
</dbReference>